<evidence type="ECO:0000256" key="3">
    <source>
        <dbReference type="ARBA" id="ARBA00022989"/>
    </source>
</evidence>
<feature type="transmembrane region" description="Helical" evidence="5">
    <location>
        <begin position="226"/>
        <end position="245"/>
    </location>
</feature>
<keyword evidence="3 5" id="KW-1133">Transmembrane helix</keyword>
<dbReference type="AlphaFoldDB" id="A0AAV5UKC2"/>
<comment type="caution">
    <text evidence="7">The sequence shown here is derived from an EMBL/GenBank/DDBJ whole genome shotgun (WGS) entry which is preliminary data.</text>
</comment>
<dbReference type="Gene3D" id="1.20.1250.20">
    <property type="entry name" value="MFS general substrate transporter like domains"/>
    <property type="match status" value="1"/>
</dbReference>
<comment type="subcellular location">
    <subcellularLocation>
        <location evidence="1">Membrane</location>
        <topology evidence="1">Multi-pass membrane protein</topology>
    </subcellularLocation>
</comment>
<proteinExistence type="predicted"/>
<evidence type="ECO:0000256" key="4">
    <source>
        <dbReference type="ARBA" id="ARBA00023136"/>
    </source>
</evidence>
<name>A0AAV5UKC2_9BILA</name>
<dbReference type="Proteomes" id="UP001432027">
    <property type="component" value="Unassembled WGS sequence"/>
</dbReference>
<feature type="transmembrane region" description="Helical" evidence="5">
    <location>
        <begin position="411"/>
        <end position="430"/>
    </location>
</feature>
<evidence type="ECO:0000313" key="7">
    <source>
        <dbReference type="EMBL" id="GMT06809.1"/>
    </source>
</evidence>
<dbReference type="SUPFAM" id="SSF103473">
    <property type="entry name" value="MFS general substrate transporter"/>
    <property type="match status" value="1"/>
</dbReference>
<dbReference type="PROSITE" id="PS50850">
    <property type="entry name" value="MFS"/>
    <property type="match status" value="1"/>
</dbReference>
<keyword evidence="8" id="KW-1185">Reference proteome</keyword>
<gene>
    <name evidence="7" type="ORF">PENTCL1PPCAC_28983</name>
</gene>
<dbReference type="PANTHER" id="PTHR24064">
    <property type="entry name" value="SOLUTE CARRIER FAMILY 22 MEMBER"/>
    <property type="match status" value="1"/>
</dbReference>
<feature type="domain" description="Major facilitator superfamily (MFS) profile" evidence="6">
    <location>
        <begin position="41"/>
        <end position="495"/>
    </location>
</feature>
<evidence type="ECO:0000313" key="8">
    <source>
        <dbReference type="Proteomes" id="UP001432027"/>
    </source>
</evidence>
<accession>A0AAV5UKC2</accession>
<feature type="transmembrane region" description="Helical" evidence="5">
    <location>
        <begin position="316"/>
        <end position="333"/>
    </location>
</feature>
<dbReference type="InterPro" id="IPR036259">
    <property type="entry name" value="MFS_trans_sf"/>
</dbReference>
<evidence type="ECO:0000259" key="6">
    <source>
        <dbReference type="PROSITE" id="PS50850"/>
    </source>
</evidence>
<dbReference type="GO" id="GO:0022857">
    <property type="term" value="F:transmembrane transporter activity"/>
    <property type="evidence" value="ECO:0007669"/>
    <property type="project" value="InterPro"/>
</dbReference>
<feature type="transmembrane region" description="Helical" evidence="5">
    <location>
        <begin position="27"/>
        <end position="51"/>
    </location>
</feature>
<organism evidence="7 8">
    <name type="scientific">Pristionchus entomophagus</name>
    <dbReference type="NCBI Taxonomy" id="358040"/>
    <lineage>
        <taxon>Eukaryota</taxon>
        <taxon>Metazoa</taxon>
        <taxon>Ecdysozoa</taxon>
        <taxon>Nematoda</taxon>
        <taxon>Chromadorea</taxon>
        <taxon>Rhabditida</taxon>
        <taxon>Rhabditina</taxon>
        <taxon>Diplogasteromorpha</taxon>
        <taxon>Diplogasteroidea</taxon>
        <taxon>Neodiplogasteridae</taxon>
        <taxon>Pristionchus</taxon>
    </lineage>
</organism>
<evidence type="ECO:0000256" key="5">
    <source>
        <dbReference type="SAM" id="Phobius"/>
    </source>
</evidence>
<feature type="transmembrane region" description="Helical" evidence="5">
    <location>
        <begin position="142"/>
        <end position="158"/>
    </location>
</feature>
<dbReference type="InterPro" id="IPR005829">
    <property type="entry name" value="Sugar_transporter_CS"/>
</dbReference>
<evidence type="ECO:0000256" key="1">
    <source>
        <dbReference type="ARBA" id="ARBA00004141"/>
    </source>
</evidence>
<feature type="transmembrane region" description="Helical" evidence="5">
    <location>
        <begin position="345"/>
        <end position="366"/>
    </location>
</feature>
<feature type="transmembrane region" description="Helical" evidence="5">
    <location>
        <begin position="199"/>
        <end position="220"/>
    </location>
</feature>
<dbReference type="InterPro" id="IPR020846">
    <property type="entry name" value="MFS_dom"/>
</dbReference>
<feature type="non-terminal residue" evidence="7">
    <location>
        <position position="507"/>
    </location>
</feature>
<evidence type="ECO:0000256" key="2">
    <source>
        <dbReference type="ARBA" id="ARBA00022692"/>
    </source>
</evidence>
<reference evidence="7" key="1">
    <citation type="submission" date="2023-10" db="EMBL/GenBank/DDBJ databases">
        <title>Genome assembly of Pristionchus species.</title>
        <authorList>
            <person name="Yoshida K."/>
            <person name="Sommer R.J."/>
        </authorList>
    </citation>
    <scope>NUCLEOTIDE SEQUENCE</scope>
    <source>
        <strain evidence="7">RS0144</strain>
    </source>
</reference>
<keyword evidence="4 5" id="KW-0472">Membrane</keyword>
<dbReference type="Pfam" id="PF00083">
    <property type="entry name" value="Sugar_tr"/>
    <property type="match status" value="1"/>
</dbReference>
<feature type="transmembrane region" description="Helical" evidence="5">
    <location>
        <begin position="378"/>
        <end position="399"/>
    </location>
</feature>
<dbReference type="EMBL" id="BTSX01000006">
    <property type="protein sequence ID" value="GMT06809.1"/>
    <property type="molecule type" value="Genomic_DNA"/>
</dbReference>
<feature type="non-terminal residue" evidence="7">
    <location>
        <position position="1"/>
    </location>
</feature>
<dbReference type="PROSITE" id="PS00217">
    <property type="entry name" value="SUGAR_TRANSPORT_2"/>
    <property type="match status" value="1"/>
</dbReference>
<protein>
    <recommendedName>
        <fullName evidence="6">Major facilitator superfamily (MFS) profile domain-containing protein</fullName>
    </recommendedName>
</protein>
<dbReference type="GO" id="GO:0016020">
    <property type="term" value="C:membrane"/>
    <property type="evidence" value="ECO:0007669"/>
    <property type="project" value="UniProtKB-SubCell"/>
</dbReference>
<keyword evidence="2 5" id="KW-0812">Transmembrane</keyword>
<feature type="transmembrane region" description="Helical" evidence="5">
    <location>
        <begin position="164"/>
        <end position="187"/>
    </location>
</feature>
<sequence>SDETTALSPEDGPSRKSLEEIIGLGRYAVLAFSSMNIVILSTVSVIVFMVYAGSSPTLVSCGDEPFPVDQKLACKKLHDIRDSGSNCTLVLDYQFESVNVEFDHLCNDALKVKTSTTCQMVAILIGACVFGQISDLYGRKRTMLIALSGIAVGSLLVSQSKSFLHFFITRLIVGFFAGGTSGVHSVYIVEHCQRNHRMLISNIVTWSPNFALAPVIAFFANDWRTLSLYSTYINIAAIISLLLCYESPRFLIQKGRFESARRVLSQILSINGKASGVTMEDVDKMLAAEEQLHANVSKKNRYHYIDLFKNAELRKYTLIIGFGLSVTSLQSYGLMFNQESLSGSIFVNGFFFGIFRWVLNLIVGVLDVKWRGCTRKRVAAFMKTINFLCLVVISLLFYLDLNRQYTQVIRIAAIVVLVGVGPVFCTKFLTASELYPTGVRNIGGSFQSMSSRLGTIFGTTVFLLNPIHEALPYTILACLLLLDIFLFQRIVPETKGVELRDHFPVRK</sequence>
<dbReference type="InterPro" id="IPR005828">
    <property type="entry name" value="MFS_sugar_transport-like"/>
</dbReference>